<feature type="domain" description="AB hydrolase-1" evidence="3">
    <location>
        <begin position="3"/>
        <end position="211"/>
    </location>
</feature>
<proteinExistence type="inferred from homology"/>
<keyword evidence="5" id="KW-1185">Reference proteome</keyword>
<organism evidence="4 5">
    <name type="scientific">Ficus carica</name>
    <name type="common">Common fig</name>
    <dbReference type="NCBI Taxonomy" id="3494"/>
    <lineage>
        <taxon>Eukaryota</taxon>
        <taxon>Viridiplantae</taxon>
        <taxon>Streptophyta</taxon>
        <taxon>Embryophyta</taxon>
        <taxon>Tracheophyta</taxon>
        <taxon>Spermatophyta</taxon>
        <taxon>Magnoliopsida</taxon>
        <taxon>eudicotyledons</taxon>
        <taxon>Gunneridae</taxon>
        <taxon>Pentapetalae</taxon>
        <taxon>rosids</taxon>
        <taxon>fabids</taxon>
        <taxon>Rosales</taxon>
        <taxon>Moraceae</taxon>
        <taxon>Ficeae</taxon>
        <taxon>Ficus</taxon>
    </lineage>
</organism>
<dbReference type="SUPFAM" id="SSF53474">
    <property type="entry name" value="alpha/beta-Hydrolases"/>
    <property type="match status" value="1"/>
</dbReference>
<evidence type="ECO:0000256" key="1">
    <source>
        <dbReference type="ARBA" id="ARBA00022801"/>
    </source>
</evidence>
<dbReference type="InterPro" id="IPR029058">
    <property type="entry name" value="AB_hydrolase_fold"/>
</dbReference>
<reference evidence="4" key="1">
    <citation type="submission" date="2023-07" db="EMBL/GenBank/DDBJ databases">
        <title>draft genome sequence of fig (Ficus carica).</title>
        <authorList>
            <person name="Takahashi T."/>
            <person name="Nishimura K."/>
        </authorList>
    </citation>
    <scope>NUCLEOTIDE SEQUENCE</scope>
</reference>
<dbReference type="PRINTS" id="PR00412">
    <property type="entry name" value="EPOXHYDRLASE"/>
</dbReference>
<dbReference type="Proteomes" id="UP001187192">
    <property type="component" value="Unassembled WGS sequence"/>
</dbReference>
<protein>
    <recommendedName>
        <fullName evidence="3">AB hydrolase-1 domain-containing protein</fullName>
    </recommendedName>
</protein>
<dbReference type="InterPro" id="IPR000073">
    <property type="entry name" value="AB_hydrolase_1"/>
</dbReference>
<dbReference type="AlphaFoldDB" id="A0AA87Z3P5"/>
<sequence>MMAVARHGYRAIAFDFRGYGLSDQPAEPEKATLKDLIDDVVGLLDSLDINKAVLVGKDFGARPAFLVSALHPERVSGLVTIGVPYTPQRPSAIQNLLPKGLYISRWQEPGRAEADFGRFDVKTVIRNIYTLFSRSELPIAGDDQEIMDLFDPSTPLPSWFSEQDLSVYASLYKNSGFRFALQVPYRSLSVDIGIADPKVIAPALLIMGDKDYSLKFPGIEDYIRSGAVKKFVPDLNIAFLAGGSHFVHEQLPHQVNELIITFLDKHGISF</sequence>
<evidence type="ECO:0000259" key="3">
    <source>
        <dbReference type="Pfam" id="PF00561"/>
    </source>
</evidence>
<name>A0AA87Z3P5_FICCA</name>
<evidence type="ECO:0000256" key="2">
    <source>
        <dbReference type="ARBA" id="ARBA00038334"/>
    </source>
</evidence>
<evidence type="ECO:0000313" key="4">
    <source>
        <dbReference type="EMBL" id="GMN28067.1"/>
    </source>
</evidence>
<dbReference type="Pfam" id="PF00561">
    <property type="entry name" value="Abhydrolase_1"/>
    <property type="match status" value="1"/>
</dbReference>
<dbReference type="PANTHER" id="PTHR43329">
    <property type="entry name" value="EPOXIDE HYDROLASE"/>
    <property type="match status" value="1"/>
</dbReference>
<dbReference type="EMBL" id="BTGU01000002">
    <property type="protein sequence ID" value="GMN28067.1"/>
    <property type="molecule type" value="Genomic_DNA"/>
</dbReference>
<comment type="similarity">
    <text evidence="2">Belongs to the AB hydrolase superfamily. Epoxide hydrolase family.</text>
</comment>
<keyword evidence="1" id="KW-0378">Hydrolase</keyword>
<accession>A0AA87Z3P5</accession>
<evidence type="ECO:0000313" key="5">
    <source>
        <dbReference type="Proteomes" id="UP001187192"/>
    </source>
</evidence>
<gene>
    <name evidence="4" type="ORF">TIFTF001_001905</name>
</gene>
<dbReference type="InterPro" id="IPR000639">
    <property type="entry name" value="Epox_hydrolase-like"/>
</dbReference>
<dbReference type="PRINTS" id="PR00111">
    <property type="entry name" value="ABHYDROLASE"/>
</dbReference>
<dbReference type="GO" id="GO:0016787">
    <property type="term" value="F:hydrolase activity"/>
    <property type="evidence" value="ECO:0007669"/>
    <property type="project" value="UniProtKB-KW"/>
</dbReference>
<dbReference type="Gene3D" id="3.40.50.1820">
    <property type="entry name" value="alpha/beta hydrolase"/>
    <property type="match status" value="1"/>
</dbReference>
<comment type="caution">
    <text evidence="4">The sequence shown here is derived from an EMBL/GenBank/DDBJ whole genome shotgun (WGS) entry which is preliminary data.</text>
</comment>